<comment type="subcellular location">
    <subcellularLocation>
        <location evidence="2 11">Late endosome membrane</location>
        <topology evidence="2 11">Multi-pass membrane protein</topology>
    </subcellularLocation>
    <subcellularLocation>
        <location evidence="3 11">Lysosome membrane</location>
        <topology evidence="3 11">Multi-pass membrane protein</topology>
    </subcellularLocation>
</comment>
<dbReference type="Pfam" id="PF09788">
    <property type="entry name" value="Tmemb_55A"/>
    <property type="match status" value="1"/>
</dbReference>
<evidence type="ECO:0000256" key="4">
    <source>
        <dbReference type="ARBA" id="ARBA00012936"/>
    </source>
</evidence>
<dbReference type="GO" id="GO:0005886">
    <property type="term" value="C:plasma membrane"/>
    <property type="evidence" value="ECO:0007669"/>
    <property type="project" value="TreeGrafter"/>
</dbReference>
<evidence type="ECO:0000256" key="8">
    <source>
        <dbReference type="ARBA" id="ARBA00022989"/>
    </source>
</evidence>
<proteinExistence type="predicted"/>
<accession>A0A3S5AJ43</accession>
<protein>
    <recommendedName>
        <fullName evidence="4 11">Phosphatidylinositol-4,5-bisphosphate 4-phosphatase</fullName>
        <ecNumber evidence="4 11">3.1.3.78</ecNumber>
    </recommendedName>
</protein>
<name>A0A3S5AJ43_9PLAT</name>
<evidence type="ECO:0000256" key="11">
    <source>
        <dbReference type="RuleBase" id="RU365008"/>
    </source>
</evidence>
<sequence length="112" mass="12983">MSSLIAARCPHCTKVSSFGPAYARLRWVLYGIAALVFLLIAFFVTLGTHTDAVQKPSLYFLWSCKSISYQLFICLTPKIHPFLHLHAYSIRYFQLKSHRGHLHKSFVIFYHH</sequence>
<keyword evidence="8 11" id="KW-1133">Transmembrane helix</keyword>
<dbReference type="InterPro" id="IPR019178">
    <property type="entry name" value="PtdIns-P2-Ptase"/>
</dbReference>
<organism evidence="12 13">
    <name type="scientific">Protopolystoma xenopodis</name>
    <dbReference type="NCBI Taxonomy" id="117903"/>
    <lineage>
        <taxon>Eukaryota</taxon>
        <taxon>Metazoa</taxon>
        <taxon>Spiralia</taxon>
        <taxon>Lophotrochozoa</taxon>
        <taxon>Platyhelminthes</taxon>
        <taxon>Monogenea</taxon>
        <taxon>Polyopisthocotylea</taxon>
        <taxon>Polystomatidea</taxon>
        <taxon>Polystomatidae</taxon>
        <taxon>Protopolystoma</taxon>
    </lineage>
</organism>
<dbReference type="GO" id="GO:0005765">
    <property type="term" value="C:lysosomal membrane"/>
    <property type="evidence" value="ECO:0007669"/>
    <property type="project" value="UniProtKB-SubCell"/>
</dbReference>
<evidence type="ECO:0000313" key="12">
    <source>
        <dbReference type="EMBL" id="VEL30619.1"/>
    </source>
</evidence>
<keyword evidence="6 11" id="KW-0967">Endosome</keyword>
<evidence type="ECO:0000256" key="10">
    <source>
        <dbReference type="ARBA" id="ARBA00023228"/>
    </source>
</evidence>
<evidence type="ECO:0000256" key="3">
    <source>
        <dbReference type="ARBA" id="ARBA00004155"/>
    </source>
</evidence>
<comment type="function">
    <text evidence="11">Catalyzes the hydrolysis of phosphatidylinositol-4,5-bisphosphate (PtdIns-4,5-P2) to phosphatidylinositol-4-phosphate (PtdIns-4-P).</text>
</comment>
<evidence type="ECO:0000256" key="9">
    <source>
        <dbReference type="ARBA" id="ARBA00023136"/>
    </source>
</evidence>
<evidence type="ECO:0000256" key="7">
    <source>
        <dbReference type="ARBA" id="ARBA00022801"/>
    </source>
</evidence>
<dbReference type="GO" id="GO:0030670">
    <property type="term" value="C:phagocytic vesicle membrane"/>
    <property type="evidence" value="ECO:0007669"/>
    <property type="project" value="TreeGrafter"/>
</dbReference>
<dbReference type="GO" id="GO:0031902">
    <property type="term" value="C:late endosome membrane"/>
    <property type="evidence" value="ECO:0007669"/>
    <property type="project" value="UniProtKB-SubCell"/>
</dbReference>
<feature type="transmembrane region" description="Helical" evidence="11">
    <location>
        <begin position="27"/>
        <end position="46"/>
    </location>
</feature>
<keyword evidence="9 11" id="KW-0472">Membrane</keyword>
<evidence type="ECO:0000256" key="5">
    <source>
        <dbReference type="ARBA" id="ARBA00022692"/>
    </source>
</evidence>
<comment type="catalytic activity">
    <reaction evidence="1 11">
        <text>a 1,2-diacyl-sn-glycero-3-phospho-(1D-myo-inositol-4,5-bisphosphate) + H2O = a 1,2-diacyl-sn-glycero-3-phospho-(1D-myo-inositol-5-phosphate) + phosphate</text>
        <dbReference type="Rhea" id="RHEA:25674"/>
        <dbReference type="ChEBI" id="CHEBI:15377"/>
        <dbReference type="ChEBI" id="CHEBI:43474"/>
        <dbReference type="ChEBI" id="CHEBI:57795"/>
        <dbReference type="ChEBI" id="CHEBI:58456"/>
        <dbReference type="EC" id="3.1.3.78"/>
    </reaction>
</comment>
<evidence type="ECO:0000313" key="13">
    <source>
        <dbReference type="Proteomes" id="UP000784294"/>
    </source>
</evidence>
<evidence type="ECO:0000256" key="6">
    <source>
        <dbReference type="ARBA" id="ARBA00022753"/>
    </source>
</evidence>
<dbReference type="AlphaFoldDB" id="A0A3S5AJ43"/>
<comment type="caution">
    <text evidence="12">The sequence shown here is derived from an EMBL/GenBank/DDBJ whole genome shotgun (WGS) entry which is preliminary data.</text>
</comment>
<evidence type="ECO:0000256" key="2">
    <source>
        <dbReference type="ARBA" id="ARBA00004107"/>
    </source>
</evidence>
<dbReference type="PANTHER" id="PTHR21014:SF6">
    <property type="entry name" value="PHOSPHATIDYLINOSITOL-4,5-BISPHOSPHATE 4-PHOSPHATASE"/>
    <property type="match status" value="1"/>
</dbReference>
<dbReference type="EMBL" id="CAAALY010113810">
    <property type="protein sequence ID" value="VEL30619.1"/>
    <property type="molecule type" value="Genomic_DNA"/>
</dbReference>
<dbReference type="GO" id="GO:0034597">
    <property type="term" value="F:phosphatidylinositol-4,5-bisphosphate 4-phosphatase activity"/>
    <property type="evidence" value="ECO:0007669"/>
    <property type="project" value="UniProtKB-EC"/>
</dbReference>
<dbReference type="GO" id="GO:0046856">
    <property type="term" value="P:phosphatidylinositol dephosphorylation"/>
    <property type="evidence" value="ECO:0007669"/>
    <property type="project" value="InterPro"/>
</dbReference>
<keyword evidence="13" id="KW-1185">Reference proteome</keyword>
<gene>
    <name evidence="12" type="ORF">PXEA_LOCUS24059</name>
</gene>
<dbReference type="Proteomes" id="UP000784294">
    <property type="component" value="Unassembled WGS sequence"/>
</dbReference>
<reference evidence="12" key="1">
    <citation type="submission" date="2018-11" db="EMBL/GenBank/DDBJ databases">
        <authorList>
            <consortium name="Pathogen Informatics"/>
        </authorList>
    </citation>
    <scope>NUCLEOTIDE SEQUENCE</scope>
</reference>
<keyword evidence="10 11" id="KW-0458">Lysosome</keyword>
<keyword evidence="5 11" id="KW-0812">Transmembrane</keyword>
<evidence type="ECO:0000256" key="1">
    <source>
        <dbReference type="ARBA" id="ARBA00001261"/>
    </source>
</evidence>
<dbReference type="EC" id="3.1.3.78" evidence="4 11"/>
<keyword evidence="7 11" id="KW-0378">Hydrolase</keyword>
<dbReference type="PANTHER" id="PTHR21014">
    <property type="entry name" value="PHOSPHATIDYLINOSITOL-4,5-BISPHOSPHATE 4-PHOSPHATASE"/>
    <property type="match status" value="1"/>
</dbReference>
<dbReference type="OrthoDB" id="9939933at2759"/>